<comment type="catalytic activity">
    <reaction evidence="12">
        <text>fluoride(in) = fluoride(out)</text>
        <dbReference type="Rhea" id="RHEA:76159"/>
        <dbReference type="ChEBI" id="CHEBI:17051"/>
    </reaction>
    <physiologicalReaction direction="left-to-right" evidence="12">
        <dbReference type="Rhea" id="RHEA:76160"/>
    </physiologicalReaction>
</comment>
<comment type="activity regulation">
    <text evidence="14">Na(+) is not transported, but it plays an essential structural role and its presence is essential for fluoride channel function.</text>
</comment>
<dbReference type="InterPro" id="IPR003691">
    <property type="entry name" value="FluC"/>
</dbReference>
<feature type="transmembrane region" description="Helical" evidence="14">
    <location>
        <begin position="34"/>
        <end position="55"/>
    </location>
</feature>
<evidence type="ECO:0000256" key="2">
    <source>
        <dbReference type="ARBA" id="ARBA00022448"/>
    </source>
</evidence>
<comment type="caution">
    <text evidence="15">The sequence shown here is derived from an EMBL/GenBank/DDBJ whole genome shotgun (WGS) entry which is preliminary data.</text>
</comment>
<dbReference type="GO" id="GO:0140114">
    <property type="term" value="P:cellular detoxification of fluoride"/>
    <property type="evidence" value="ECO:0007669"/>
    <property type="project" value="UniProtKB-UniRule"/>
</dbReference>
<evidence type="ECO:0000256" key="9">
    <source>
        <dbReference type="ARBA" id="ARBA00023136"/>
    </source>
</evidence>
<evidence type="ECO:0000256" key="6">
    <source>
        <dbReference type="ARBA" id="ARBA00022989"/>
    </source>
</evidence>
<organism evidence="15 16">
    <name type="scientific">Paenibacillus oceani</name>
    <dbReference type="NCBI Taxonomy" id="2772510"/>
    <lineage>
        <taxon>Bacteria</taxon>
        <taxon>Bacillati</taxon>
        <taxon>Bacillota</taxon>
        <taxon>Bacilli</taxon>
        <taxon>Bacillales</taxon>
        <taxon>Paenibacillaceae</taxon>
        <taxon>Paenibacillus</taxon>
    </lineage>
</organism>
<reference evidence="15" key="1">
    <citation type="submission" date="2020-09" db="EMBL/GenBank/DDBJ databases">
        <title>A novel bacterium of genus Paenibacillus, isolated from South China Sea.</title>
        <authorList>
            <person name="Huang H."/>
            <person name="Mo K."/>
            <person name="Hu Y."/>
        </authorList>
    </citation>
    <scope>NUCLEOTIDE SEQUENCE</scope>
    <source>
        <strain evidence="15">IB182363</strain>
    </source>
</reference>
<evidence type="ECO:0000256" key="8">
    <source>
        <dbReference type="ARBA" id="ARBA00023065"/>
    </source>
</evidence>
<dbReference type="EMBL" id="JACXJA010000007">
    <property type="protein sequence ID" value="MBD2861987.1"/>
    <property type="molecule type" value="Genomic_DNA"/>
</dbReference>
<keyword evidence="4 14" id="KW-0812">Transmembrane</keyword>
<evidence type="ECO:0000256" key="13">
    <source>
        <dbReference type="ARBA" id="ARBA00049940"/>
    </source>
</evidence>
<dbReference type="NCBIfam" id="TIGR00494">
    <property type="entry name" value="crcB"/>
    <property type="match status" value="1"/>
</dbReference>
<feature type="transmembrane region" description="Helical" evidence="14">
    <location>
        <begin position="6"/>
        <end position="22"/>
    </location>
</feature>
<evidence type="ECO:0000256" key="11">
    <source>
        <dbReference type="ARBA" id="ARBA00035120"/>
    </source>
</evidence>
<keyword evidence="6 14" id="KW-1133">Transmembrane helix</keyword>
<keyword evidence="7 14" id="KW-0915">Sodium</keyword>
<feature type="binding site" evidence="14">
    <location>
        <position position="71"/>
    </location>
    <ligand>
        <name>Na(+)</name>
        <dbReference type="ChEBI" id="CHEBI:29101"/>
        <note>structural</note>
    </ligand>
</feature>
<dbReference type="PANTHER" id="PTHR28259">
    <property type="entry name" value="FLUORIDE EXPORT PROTEIN 1-RELATED"/>
    <property type="match status" value="1"/>
</dbReference>
<proteinExistence type="inferred from homology"/>
<keyword evidence="8 14" id="KW-0406">Ion transport</keyword>
<evidence type="ECO:0000256" key="4">
    <source>
        <dbReference type="ARBA" id="ARBA00022692"/>
    </source>
</evidence>
<evidence type="ECO:0000256" key="12">
    <source>
        <dbReference type="ARBA" id="ARBA00035585"/>
    </source>
</evidence>
<dbReference type="GO" id="GO:0005886">
    <property type="term" value="C:plasma membrane"/>
    <property type="evidence" value="ECO:0007669"/>
    <property type="project" value="UniProtKB-SubCell"/>
</dbReference>
<dbReference type="GO" id="GO:0046872">
    <property type="term" value="F:metal ion binding"/>
    <property type="evidence" value="ECO:0007669"/>
    <property type="project" value="UniProtKB-KW"/>
</dbReference>
<dbReference type="HAMAP" id="MF_00454">
    <property type="entry name" value="FluC"/>
    <property type="match status" value="1"/>
</dbReference>
<evidence type="ECO:0000256" key="3">
    <source>
        <dbReference type="ARBA" id="ARBA00022475"/>
    </source>
</evidence>
<evidence type="ECO:0000256" key="10">
    <source>
        <dbReference type="ARBA" id="ARBA00023303"/>
    </source>
</evidence>
<keyword evidence="5 14" id="KW-0479">Metal-binding</keyword>
<dbReference type="Pfam" id="PF02537">
    <property type="entry name" value="CRCB"/>
    <property type="match status" value="1"/>
</dbReference>
<evidence type="ECO:0000256" key="1">
    <source>
        <dbReference type="ARBA" id="ARBA00004651"/>
    </source>
</evidence>
<keyword evidence="2 14" id="KW-0813">Transport</keyword>
<dbReference type="GO" id="GO:0062054">
    <property type="term" value="F:fluoride channel activity"/>
    <property type="evidence" value="ECO:0007669"/>
    <property type="project" value="UniProtKB-UniRule"/>
</dbReference>
<accession>A0A927C8H2</accession>
<keyword evidence="16" id="KW-1185">Reference proteome</keyword>
<evidence type="ECO:0000313" key="16">
    <source>
        <dbReference type="Proteomes" id="UP000639396"/>
    </source>
</evidence>
<keyword evidence="10 14" id="KW-0407">Ion channel</keyword>
<dbReference type="AlphaFoldDB" id="A0A927C8H2"/>
<evidence type="ECO:0000256" key="7">
    <source>
        <dbReference type="ARBA" id="ARBA00023053"/>
    </source>
</evidence>
<feature type="transmembrane region" description="Helical" evidence="14">
    <location>
        <begin position="95"/>
        <end position="114"/>
    </location>
</feature>
<feature type="transmembrane region" description="Helical" evidence="14">
    <location>
        <begin position="61"/>
        <end position="83"/>
    </location>
</feature>
<comment type="function">
    <text evidence="13 14">Fluoride-specific ion channel. Important for reducing fluoride concentration in the cell, thus reducing its toxicity.</text>
</comment>
<dbReference type="Proteomes" id="UP000639396">
    <property type="component" value="Unassembled WGS sequence"/>
</dbReference>
<comment type="similarity">
    <text evidence="11 14">Belongs to the fluoride channel Fluc/FEX (TC 1.A.43) family.</text>
</comment>
<gene>
    <name evidence="14 15" type="primary">crcB</name>
    <name evidence="14" type="synonym">fluC</name>
    <name evidence="15" type="ORF">IDH45_08345</name>
</gene>
<dbReference type="RefSeq" id="WP_190926452.1">
    <property type="nucleotide sequence ID" value="NZ_JACXJA010000007.1"/>
</dbReference>
<protein>
    <recommendedName>
        <fullName evidence="14">Fluoride-specific ion channel FluC</fullName>
    </recommendedName>
</protein>
<keyword evidence="3 14" id="KW-1003">Cell membrane</keyword>
<dbReference type="PANTHER" id="PTHR28259:SF16">
    <property type="entry name" value="FLUORIDE-SPECIFIC ION CHANNEL FLUC 2"/>
    <property type="match status" value="1"/>
</dbReference>
<feature type="binding site" evidence="14">
    <location>
        <position position="74"/>
    </location>
    <ligand>
        <name>Na(+)</name>
        <dbReference type="ChEBI" id="CHEBI:29101"/>
        <note>structural</note>
    </ligand>
</feature>
<comment type="subcellular location">
    <subcellularLocation>
        <location evidence="1 14">Cell membrane</location>
        <topology evidence="1 14">Multi-pass membrane protein</topology>
    </subcellularLocation>
</comment>
<name>A0A927C8H2_9BACL</name>
<sequence length="120" mass="12713">MWGNVALVAAGGFCGAIARYYISKKMAERFQSSVPYGTLTVNLTGCFLLGLLIGGDWGNPVLLLAGTGFMGALTTFSTLQLELVGLARKSRYRALIGYITASYVLGIGLSYIGYCVGRAI</sequence>
<evidence type="ECO:0000256" key="5">
    <source>
        <dbReference type="ARBA" id="ARBA00022723"/>
    </source>
</evidence>
<keyword evidence="9 14" id="KW-0472">Membrane</keyword>
<evidence type="ECO:0000256" key="14">
    <source>
        <dbReference type="HAMAP-Rule" id="MF_00454"/>
    </source>
</evidence>
<evidence type="ECO:0000313" key="15">
    <source>
        <dbReference type="EMBL" id="MBD2861987.1"/>
    </source>
</evidence>